<dbReference type="PANTHER" id="PTHR28595">
    <property type="entry name" value="39S RIBOSOMAL PROTEIN L54, MITOCHONDRIAL"/>
    <property type="match status" value="1"/>
</dbReference>
<evidence type="ECO:0000256" key="5">
    <source>
        <dbReference type="ARBA" id="ARBA00023274"/>
    </source>
</evidence>
<evidence type="ECO:0000313" key="8">
    <source>
        <dbReference type="EMBL" id="BES88542.1"/>
    </source>
</evidence>
<comment type="similarity">
    <text evidence="6">Belongs to the mitochondrion-specific ribosomal protein mL54 family.</text>
</comment>
<keyword evidence="2" id="KW-0809">Transit peptide</keyword>
<dbReference type="GO" id="GO:0005840">
    <property type="term" value="C:ribosome"/>
    <property type="evidence" value="ECO:0007669"/>
    <property type="project" value="UniProtKB-KW"/>
</dbReference>
<proteinExistence type="inferred from homology"/>
<evidence type="ECO:0000256" key="7">
    <source>
        <dbReference type="ARBA" id="ARBA00035179"/>
    </source>
</evidence>
<sequence length="128" mass="14307">MLRFGSLVTYGARQCVVNRSFAVAAGSPLGKKGGKKAGKMGGTIEKKIIPVETDAKKLTKFVCGSNILKEGPDVELKPDSEYPDWLWTLHTGKPKTLDELDPDTKEYWFKVRKLNAIKHNKLSKLKKF</sequence>
<reference evidence="8 9" key="1">
    <citation type="submission" date="2023-09" db="EMBL/GenBank/DDBJ databases">
        <title>Nesidiocoris tenuis whole genome shotgun sequence.</title>
        <authorList>
            <person name="Shibata T."/>
            <person name="Shimoda M."/>
            <person name="Kobayashi T."/>
            <person name="Uehara T."/>
        </authorList>
    </citation>
    <scope>NUCLEOTIDE SEQUENCE [LARGE SCALE GENOMIC DNA]</scope>
    <source>
        <strain evidence="8 9">Japan</strain>
    </source>
</reference>
<name>A0ABN7A8B9_9HEMI</name>
<organism evidence="8 9">
    <name type="scientific">Nesidiocoris tenuis</name>
    <dbReference type="NCBI Taxonomy" id="355587"/>
    <lineage>
        <taxon>Eukaryota</taxon>
        <taxon>Metazoa</taxon>
        <taxon>Ecdysozoa</taxon>
        <taxon>Arthropoda</taxon>
        <taxon>Hexapoda</taxon>
        <taxon>Insecta</taxon>
        <taxon>Pterygota</taxon>
        <taxon>Neoptera</taxon>
        <taxon>Paraneoptera</taxon>
        <taxon>Hemiptera</taxon>
        <taxon>Heteroptera</taxon>
        <taxon>Panheteroptera</taxon>
        <taxon>Cimicomorpha</taxon>
        <taxon>Miridae</taxon>
        <taxon>Dicyphina</taxon>
        <taxon>Nesidiocoris</taxon>
    </lineage>
</organism>
<evidence type="ECO:0000256" key="2">
    <source>
        <dbReference type="ARBA" id="ARBA00022946"/>
    </source>
</evidence>
<protein>
    <recommendedName>
        <fullName evidence="7">Large ribosomal subunit protein mL54</fullName>
    </recommendedName>
</protein>
<gene>
    <name evidence="8" type="ORF">NTJ_01348</name>
</gene>
<dbReference type="Pfam" id="PF08561">
    <property type="entry name" value="Ribosomal_L37"/>
    <property type="match status" value="1"/>
</dbReference>
<evidence type="ECO:0000256" key="6">
    <source>
        <dbReference type="ARBA" id="ARBA00033752"/>
    </source>
</evidence>
<comment type="subcellular location">
    <subcellularLocation>
        <location evidence="1">Mitochondrion</location>
    </subcellularLocation>
</comment>
<keyword evidence="5" id="KW-0687">Ribonucleoprotein</keyword>
<keyword evidence="4" id="KW-0496">Mitochondrion</keyword>
<evidence type="ECO:0000256" key="1">
    <source>
        <dbReference type="ARBA" id="ARBA00004173"/>
    </source>
</evidence>
<evidence type="ECO:0000256" key="4">
    <source>
        <dbReference type="ARBA" id="ARBA00023128"/>
    </source>
</evidence>
<evidence type="ECO:0000256" key="3">
    <source>
        <dbReference type="ARBA" id="ARBA00022980"/>
    </source>
</evidence>
<dbReference type="InterPro" id="IPR013870">
    <property type="entry name" value="Ribosomal_mL54"/>
</dbReference>
<dbReference type="PANTHER" id="PTHR28595:SF1">
    <property type="entry name" value="LARGE RIBOSOMAL SUBUNIT PROTEIN ML54"/>
    <property type="match status" value="1"/>
</dbReference>
<evidence type="ECO:0000313" key="9">
    <source>
        <dbReference type="Proteomes" id="UP001307889"/>
    </source>
</evidence>
<keyword evidence="3 8" id="KW-0689">Ribosomal protein</keyword>
<accession>A0ABN7A8B9</accession>
<keyword evidence="9" id="KW-1185">Reference proteome</keyword>
<dbReference type="EMBL" id="AP028909">
    <property type="protein sequence ID" value="BES88542.1"/>
    <property type="molecule type" value="Genomic_DNA"/>
</dbReference>
<dbReference type="Proteomes" id="UP001307889">
    <property type="component" value="Chromosome 1"/>
</dbReference>